<dbReference type="PANTHER" id="PTHR42689:SF1">
    <property type="entry name" value="ACETYL-COA ACYLTRANSFERASE FADA2 (3-KETOACYL-COA THIOLASE) (BETA-KETOTHIOLASE)-RELATED"/>
    <property type="match status" value="1"/>
</dbReference>
<evidence type="ECO:0000259" key="6">
    <source>
        <dbReference type="Pfam" id="PF00108"/>
    </source>
</evidence>
<comment type="similarity">
    <text evidence="1 4">Belongs to the thiolase-like superfamily. Thiolase family.</text>
</comment>
<evidence type="ECO:0000256" key="2">
    <source>
        <dbReference type="ARBA" id="ARBA00022679"/>
    </source>
</evidence>
<keyword evidence="2 4" id="KW-0808">Transferase</keyword>
<dbReference type="AlphaFoldDB" id="A0A9X5FCD5"/>
<evidence type="ECO:0000259" key="7">
    <source>
        <dbReference type="Pfam" id="PF02803"/>
    </source>
</evidence>
<evidence type="ECO:0000256" key="4">
    <source>
        <dbReference type="RuleBase" id="RU003557"/>
    </source>
</evidence>
<dbReference type="Pfam" id="PF00108">
    <property type="entry name" value="Thiolase_N"/>
    <property type="match status" value="1"/>
</dbReference>
<dbReference type="Gene3D" id="3.40.47.10">
    <property type="match status" value="1"/>
</dbReference>
<dbReference type="Pfam" id="PF02803">
    <property type="entry name" value="Thiolase_C"/>
    <property type="match status" value="1"/>
</dbReference>
<evidence type="ECO:0000313" key="8">
    <source>
        <dbReference type="EMBL" id="NKX93896.1"/>
    </source>
</evidence>
<dbReference type="NCBIfam" id="TIGR01930">
    <property type="entry name" value="AcCoA-C-Actrans"/>
    <property type="match status" value="1"/>
</dbReference>
<evidence type="ECO:0000256" key="1">
    <source>
        <dbReference type="ARBA" id="ARBA00010982"/>
    </source>
</evidence>
<feature type="domain" description="Thiolase N-terminal" evidence="6">
    <location>
        <begin position="85"/>
        <end position="353"/>
    </location>
</feature>
<sequence>MALPPGGAAVGRVRAYLFDDVVRSHGFLACRCLVSGTSRRDPAHETHSIRYSGFEEHSQQRSEREPMSQTTTPGASPADGVRDAYVLGGNRIPFGKVGGAYARASNQDMLTAALDGLIARHGLQSERIGEVVGGAVLKHSADFNLVRESVLGTTLDPRTPAFDLQQACATGLEAVVSLSNKIRLGQTESGIACGVDSTSDAPIAVSKGLRRVLLAAAHAKDTPSRVKAFLKVRPKHLAPDAPRTDEPRTGLSMGEHQAITTARWGITREAQDDVALRSHHNLAASYDRGFQDDLVTPYRGLVRDQILRPETSAEKLAKLSPVFGKSLPTAATMTAGNSTPLSDGASAVLLGSRQWAQERNLPLLARIVDAETAAVDFVHGHEGLLMAPVHAAARLLTRNGLRLEDFDYVEIHEAFASVLLTTQAAWADDDYCRTELGLDGALGTIDPDRINVNGSSLAAGHPFAATGGRIVAQTAKLLAEHQREHGTPARALITVCAAGGLGVTAILESVPAEGGN</sequence>
<dbReference type="GO" id="GO:0003985">
    <property type="term" value="F:acetyl-CoA C-acetyltransferase activity"/>
    <property type="evidence" value="ECO:0007669"/>
    <property type="project" value="UniProtKB-EC"/>
</dbReference>
<dbReference type="SUPFAM" id="SSF53901">
    <property type="entry name" value="Thiolase-like"/>
    <property type="match status" value="2"/>
</dbReference>
<evidence type="ECO:0000313" key="9">
    <source>
        <dbReference type="Proteomes" id="UP000774283"/>
    </source>
</evidence>
<dbReference type="PANTHER" id="PTHR42689">
    <property type="entry name" value="ACETYL-COA ACYLTRANSFERASE FADA2 (3-KETOACYL-COA THIOLASE) (BETA-KETOTHIOLASE)-RELATED"/>
    <property type="match status" value="1"/>
</dbReference>
<dbReference type="CDD" id="cd00751">
    <property type="entry name" value="thiolase"/>
    <property type="match status" value="1"/>
</dbReference>
<evidence type="ECO:0000256" key="3">
    <source>
        <dbReference type="ARBA" id="ARBA00023315"/>
    </source>
</evidence>
<gene>
    <name evidence="8" type="ORF">HF995_11550</name>
</gene>
<reference evidence="8 9" key="1">
    <citation type="submission" date="2020-04" db="EMBL/GenBank/DDBJ databases">
        <title>MicrobeNet Type strains.</title>
        <authorList>
            <person name="Nicholson A.C."/>
        </authorList>
    </citation>
    <scope>NUCLEOTIDE SEQUENCE [LARGE SCALE GENOMIC DNA]</scope>
    <source>
        <strain evidence="8 9">ATCC BAA-789</strain>
    </source>
</reference>
<organism evidence="8 9">
    <name type="scientific">Sanguibacter hominis ATCC BAA-789</name>
    <dbReference type="NCBI Taxonomy" id="1312740"/>
    <lineage>
        <taxon>Bacteria</taxon>
        <taxon>Bacillati</taxon>
        <taxon>Actinomycetota</taxon>
        <taxon>Actinomycetes</taxon>
        <taxon>Micrococcales</taxon>
        <taxon>Sanguibacteraceae</taxon>
        <taxon>Sanguibacter</taxon>
    </lineage>
</organism>
<dbReference type="InterPro" id="IPR002155">
    <property type="entry name" value="Thiolase"/>
</dbReference>
<dbReference type="EC" id="2.3.1.9" evidence="8"/>
<dbReference type="InterPro" id="IPR020617">
    <property type="entry name" value="Thiolase_C"/>
</dbReference>
<dbReference type="Proteomes" id="UP000774283">
    <property type="component" value="Unassembled WGS sequence"/>
</dbReference>
<feature type="compositionally biased region" description="Basic and acidic residues" evidence="5">
    <location>
        <begin position="38"/>
        <end position="66"/>
    </location>
</feature>
<feature type="region of interest" description="Disordered" evidence="5">
    <location>
        <begin position="38"/>
        <end position="80"/>
    </location>
</feature>
<accession>A0A9X5FCD5</accession>
<keyword evidence="3 4" id="KW-0012">Acyltransferase</keyword>
<proteinExistence type="inferred from homology"/>
<dbReference type="EMBL" id="JAAXOW010000004">
    <property type="protein sequence ID" value="NKX93896.1"/>
    <property type="molecule type" value="Genomic_DNA"/>
</dbReference>
<comment type="caution">
    <text evidence="8">The sequence shown here is derived from an EMBL/GenBank/DDBJ whole genome shotgun (WGS) entry which is preliminary data.</text>
</comment>
<dbReference type="NCBIfam" id="NF006740">
    <property type="entry name" value="PRK09268.1"/>
    <property type="match status" value="1"/>
</dbReference>
<feature type="domain" description="Thiolase C-terminal" evidence="7">
    <location>
        <begin position="363"/>
        <end position="508"/>
    </location>
</feature>
<dbReference type="GO" id="GO:0005829">
    <property type="term" value="C:cytosol"/>
    <property type="evidence" value="ECO:0007669"/>
    <property type="project" value="TreeGrafter"/>
</dbReference>
<dbReference type="InterPro" id="IPR020616">
    <property type="entry name" value="Thiolase_N"/>
</dbReference>
<dbReference type="InterPro" id="IPR016039">
    <property type="entry name" value="Thiolase-like"/>
</dbReference>
<protein>
    <submittedName>
        <fullName evidence="8">Acetyl-CoA C-acetyltransferase</fullName>
        <ecNumber evidence="8">2.3.1.9</ecNumber>
    </submittedName>
</protein>
<name>A0A9X5FCD5_9MICO</name>
<keyword evidence="9" id="KW-1185">Reference proteome</keyword>
<evidence type="ECO:0000256" key="5">
    <source>
        <dbReference type="SAM" id="MobiDB-lite"/>
    </source>
</evidence>
<dbReference type="InterPro" id="IPR050521">
    <property type="entry name" value="3-ketoacyl-CoA_Thiolase"/>
</dbReference>